<protein>
    <recommendedName>
        <fullName evidence="4">Dehydrogenase/reductase SDR family member 7</fullName>
    </recommendedName>
</protein>
<dbReference type="EMBL" id="BGPR01019434">
    <property type="protein sequence ID" value="GBN81911.1"/>
    <property type="molecule type" value="Genomic_DNA"/>
</dbReference>
<proteinExistence type="predicted"/>
<name>A0A4Y2S1Q0_ARAVE</name>
<sequence length="123" mass="13594">MALFELLSTFFWLALVLFFVWYLFLTDCDTILAIAEKFGRPVSGFAGKVVWVTGASTGLGEAMAYELASVGAKLILTARNKDLLQKVKEECIVLLTSRFEATRGLFLDGPSNFEPRSGDEDDT</sequence>
<dbReference type="PANTHER" id="PTHR44269">
    <property type="entry name" value="DEHYDROGENASE/REDUCTASE SDR FAMILY MEMBER 7-RELATED"/>
    <property type="match status" value="1"/>
</dbReference>
<dbReference type="AlphaFoldDB" id="A0A4Y2S1Q0"/>
<dbReference type="InterPro" id="IPR036291">
    <property type="entry name" value="NAD(P)-bd_dom_sf"/>
</dbReference>
<gene>
    <name evidence="2" type="ORF">AVEN_126619_1</name>
</gene>
<dbReference type="Pfam" id="PF00106">
    <property type="entry name" value="adh_short"/>
    <property type="match status" value="1"/>
</dbReference>
<keyword evidence="1" id="KW-0472">Membrane</keyword>
<dbReference type="OrthoDB" id="47007at2759"/>
<dbReference type="Gene3D" id="3.40.50.720">
    <property type="entry name" value="NAD(P)-binding Rossmann-like Domain"/>
    <property type="match status" value="1"/>
</dbReference>
<dbReference type="InterPro" id="IPR053011">
    <property type="entry name" value="SDR_family_member_7"/>
</dbReference>
<keyword evidence="1" id="KW-1133">Transmembrane helix</keyword>
<evidence type="ECO:0000313" key="3">
    <source>
        <dbReference type="Proteomes" id="UP000499080"/>
    </source>
</evidence>
<organism evidence="2 3">
    <name type="scientific">Araneus ventricosus</name>
    <name type="common">Orbweaver spider</name>
    <name type="synonym">Epeira ventricosa</name>
    <dbReference type="NCBI Taxonomy" id="182803"/>
    <lineage>
        <taxon>Eukaryota</taxon>
        <taxon>Metazoa</taxon>
        <taxon>Ecdysozoa</taxon>
        <taxon>Arthropoda</taxon>
        <taxon>Chelicerata</taxon>
        <taxon>Arachnida</taxon>
        <taxon>Araneae</taxon>
        <taxon>Araneomorphae</taxon>
        <taxon>Entelegynae</taxon>
        <taxon>Araneoidea</taxon>
        <taxon>Araneidae</taxon>
        <taxon>Araneus</taxon>
    </lineage>
</organism>
<dbReference type="SUPFAM" id="SSF51735">
    <property type="entry name" value="NAD(P)-binding Rossmann-fold domains"/>
    <property type="match status" value="1"/>
</dbReference>
<accession>A0A4Y2S1Q0</accession>
<evidence type="ECO:0000256" key="1">
    <source>
        <dbReference type="SAM" id="Phobius"/>
    </source>
</evidence>
<dbReference type="InterPro" id="IPR002347">
    <property type="entry name" value="SDR_fam"/>
</dbReference>
<keyword evidence="3" id="KW-1185">Reference proteome</keyword>
<keyword evidence="1" id="KW-0812">Transmembrane</keyword>
<evidence type="ECO:0008006" key="4">
    <source>
        <dbReference type="Google" id="ProtNLM"/>
    </source>
</evidence>
<reference evidence="2 3" key="1">
    <citation type="journal article" date="2019" name="Sci. Rep.">
        <title>Orb-weaving spider Araneus ventricosus genome elucidates the spidroin gene catalogue.</title>
        <authorList>
            <person name="Kono N."/>
            <person name="Nakamura H."/>
            <person name="Ohtoshi R."/>
            <person name="Moran D.A.P."/>
            <person name="Shinohara A."/>
            <person name="Yoshida Y."/>
            <person name="Fujiwara M."/>
            <person name="Mori M."/>
            <person name="Tomita M."/>
            <person name="Arakawa K."/>
        </authorList>
    </citation>
    <scope>NUCLEOTIDE SEQUENCE [LARGE SCALE GENOMIC DNA]</scope>
</reference>
<comment type="caution">
    <text evidence="2">The sequence shown here is derived from an EMBL/GenBank/DDBJ whole genome shotgun (WGS) entry which is preliminary data.</text>
</comment>
<evidence type="ECO:0000313" key="2">
    <source>
        <dbReference type="EMBL" id="GBN81911.1"/>
    </source>
</evidence>
<feature type="transmembrane region" description="Helical" evidence="1">
    <location>
        <begin position="6"/>
        <end position="25"/>
    </location>
</feature>
<dbReference type="Proteomes" id="UP000499080">
    <property type="component" value="Unassembled WGS sequence"/>
</dbReference>